<evidence type="ECO:0000313" key="3">
    <source>
        <dbReference type="Proteomes" id="UP000067738"/>
    </source>
</evidence>
<dbReference type="RefSeq" id="WP_058738409.1">
    <property type="nucleotide sequence ID" value="NZ_CP011266.1"/>
</dbReference>
<dbReference type="KEGG" id="mmil:sm9_0254"/>
<organism evidence="2 3">
    <name type="scientific">Methanobrevibacter millerae</name>
    <dbReference type="NCBI Taxonomy" id="230361"/>
    <lineage>
        <taxon>Archaea</taxon>
        <taxon>Methanobacteriati</taxon>
        <taxon>Methanobacteriota</taxon>
        <taxon>Methanomada group</taxon>
        <taxon>Methanobacteria</taxon>
        <taxon>Methanobacteriales</taxon>
        <taxon>Methanobacteriaceae</taxon>
        <taxon>Methanobrevibacter</taxon>
    </lineage>
</organism>
<evidence type="ECO:0000256" key="1">
    <source>
        <dbReference type="ARBA" id="ARBA00022729"/>
    </source>
</evidence>
<name>A0A0U3E720_9EURY</name>
<dbReference type="InterPro" id="IPR050955">
    <property type="entry name" value="Plant_Biomass_Hydrol_Est"/>
</dbReference>
<dbReference type="PANTHER" id="PTHR43037">
    <property type="entry name" value="UNNAMED PRODUCT-RELATED"/>
    <property type="match status" value="1"/>
</dbReference>
<dbReference type="SUPFAM" id="SSF53474">
    <property type="entry name" value="alpha/beta-Hydrolases"/>
    <property type="match status" value="1"/>
</dbReference>
<dbReference type="EMBL" id="CP011266">
    <property type="protein sequence ID" value="ALT68056.1"/>
    <property type="molecule type" value="Genomic_DNA"/>
</dbReference>
<dbReference type="Proteomes" id="UP000067738">
    <property type="component" value="Chromosome"/>
</dbReference>
<evidence type="ECO:0000313" key="2">
    <source>
        <dbReference type="EMBL" id="ALT68056.1"/>
    </source>
</evidence>
<dbReference type="OrthoDB" id="31240at2157"/>
<protein>
    <submittedName>
        <fullName evidence="2">Esterase</fullName>
    </submittedName>
</protein>
<sequence>MNIKKIILISAILILACLIIGAAYSIDSSSDVDGILKNVEDKFEQKTFNDSKTGLEIPYNIYLPDNYDKNKNYPLVVFIADSSLVGKGEKASLEQGLGGIIWANDSKNSKEECIVLVPTYSDVIIDDMQGNEKSEYLNATKNLIDNVSTSYSIDANRIYGTGQSMGGMTILYLASQYPDLFAAEMFVSCQWDINELSNLDSQKFFYIVSEGDQKASTGQKEVKQMLDNKSVKYEVLEGIDAQSGDNDNKINEMIGKNSNINFISFKQGTVTGNSTDNKMGAGEHMASFDYAYNLEPVRDWLFKQHK</sequence>
<dbReference type="InterPro" id="IPR000801">
    <property type="entry name" value="Esterase-like"/>
</dbReference>
<dbReference type="PATRIC" id="fig|230361.4.peg.267"/>
<proteinExistence type="predicted"/>
<dbReference type="PANTHER" id="PTHR43037:SF1">
    <property type="entry name" value="BLL1128 PROTEIN"/>
    <property type="match status" value="1"/>
</dbReference>
<dbReference type="Pfam" id="PF00756">
    <property type="entry name" value="Esterase"/>
    <property type="match status" value="1"/>
</dbReference>
<dbReference type="InterPro" id="IPR029058">
    <property type="entry name" value="AB_hydrolase_fold"/>
</dbReference>
<accession>A0A0U3E720</accession>
<dbReference type="AlphaFoldDB" id="A0A0U3E720"/>
<keyword evidence="3" id="KW-1185">Reference proteome</keyword>
<keyword evidence="1" id="KW-0732">Signal</keyword>
<dbReference type="Gene3D" id="3.40.50.1820">
    <property type="entry name" value="alpha/beta hydrolase"/>
    <property type="match status" value="1"/>
</dbReference>
<gene>
    <name evidence="2" type="ORF">sm9_0254</name>
</gene>
<dbReference type="GeneID" id="26735230"/>
<dbReference type="PROSITE" id="PS51257">
    <property type="entry name" value="PROKAR_LIPOPROTEIN"/>
    <property type="match status" value="1"/>
</dbReference>
<reference evidence="2 3" key="1">
    <citation type="submission" date="2015-04" db="EMBL/GenBank/DDBJ databases">
        <title>The complete genome sequence of the rumen methanogen Methanobrevibacter millerae SM9.</title>
        <authorList>
            <person name="Leahy S.C."/>
            <person name="Kelly W.J."/>
            <person name="Pacheco D.M."/>
            <person name="Li D."/>
            <person name="Altermann E."/>
            <person name="Attwood G.T."/>
        </authorList>
    </citation>
    <scope>NUCLEOTIDE SEQUENCE [LARGE SCALE GENOMIC DNA]</scope>
    <source>
        <strain evidence="2 3">SM9</strain>
    </source>
</reference>